<dbReference type="Proteomes" id="UP001497602">
    <property type="component" value="Unassembled WGS sequence"/>
</dbReference>
<keyword evidence="1" id="KW-0175">Coiled coil</keyword>
<evidence type="ECO:0000256" key="1">
    <source>
        <dbReference type="SAM" id="Coils"/>
    </source>
</evidence>
<dbReference type="Pfam" id="PF01551">
    <property type="entry name" value="Peptidase_M23"/>
    <property type="match status" value="1"/>
</dbReference>
<evidence type="ECO:0000313" key="4">
    <source>
        <dbReference type="EMBL" id="CAL2104878.1"/>
    </source>
</evidence>
<dbReference type="InterPro" id="IPR050570">
    <property type="entry name" value="Cell_wall_metabolism_enzyme"/>
</dbReference>
<feature type="coiled-coil region" evidence="1">
    <location>
        <begin position="56"/>
        <end position="90"/>
    </location>
</feature>
<accession>A0ABM9PGZ8</accession>
<keyword evidence="2" id="KW-0812">Transmembrane</keyword>
<dbReference type="EMBL" id="CAXJRC010000002">
    <property type="protein sequence ID" value="CAL2104878.1"/>
    <property type="molecule type" value="Genomic_DNA"/>
</dbReference>
<gene>
    <name evidence="4" type="ORF">T190115A13A_110014</name>
</gene>
<evidence type="ECO:0000259" key="3">
    <source>
        <dbReference type="Pfam" id="PF01551"/>
    </source>
</evidence>
<dbReference type="InterPro" id="IPR011055">
    <property type="entry name" value="Dup_hybrid_motif"/>
</dbReference>
<dbReference type="PANTHER" id="PTHR21666">
    <property type="entry name" value="PEPTIDASE-RELATED"/>
    <property type="match status" value="1"/>
</dbReference>
<reference evidence="4 5" key="1">
    <citation type="submission" date="2024-05" db="EMBL/GenBank/DDBJ databases">
        <authorList>
            <person name="Duchaud E."/>
        </authorList>
    </citation>
    <scope>NUCLEOTIDE SEQUENCE [LARGE SCALE GENOMIC DNA]</scope>
    <source>
        <strain evidence="4">Ena-SAMPLE-TAB-13-05-2024-13:56:06:370-140305</strain>
    </source>
</reference>
<dbReference type="EC" id="3.4.24.-" evidence="4"/>
<feature type="transmembrane region" description="Helical" evidence="2">
    <location>
        <begin position="29"/>
        <end position="52"/>
    </location>
</feature>
<proteinExistence type="predicted"/>
<feature type="domain" description="M23ase beta-sheet core" evidence="3">
    <location>
        <begin position="199"/>
        <end position="294"/>
    </location>
</feature>
<dbReference type="GO" id="GO:0016787">
    <property type="term" value="F:hydrolase activity"/>
    <property type="evidence" value="ECO:0007669"/>
    <property type="project" value="UniProtKB-KW"/>
</dbReference>
<evidence type="ECO:0000256" key="2">
    <source>
        <dbReference type="SAM" id="Phobius"/>
    </source>
</evidence>
<dbReference type="InterPro" id="IPR016047">
    <property type="entry name" value="M23ase_b-sheet_dom"/>
</dbReference>
<comment type="caution">
    <text evidence="4">The sequence shown here is derived from an EMBL/GenBank/DDBJ whole genome shotgun (WGS) entry which is preliminary data.</text>
</comment>
<keyword evidence="2" id="KW-1133">Transmembrane helix</keyword>
<dbReference type="PANTHER" id="PTHR21666:SF286">
    <property type="entry name" value="LIPOPROTEIN NLPD"/>
    <property type="match status" value="1"/>
</dbReference>
<keyword evidence="2" id="KW-0472">Membrane</keyword>
<dbReference type="Gene3D" id="2.70.70.10">
    <property type="entry name" value="Glucose Permease (Domain IIA)"/>
    <property type="match status" value="1"/>
</dbReference>
<dbReference type="RefSeq" id="WP_348703850.1">
    <property type="nucleotide sequence ID" value="NZ_CAXIYA010000012.1"/>
</dbReference>
<protein>
    <submittedName>
        <fullName evidence="4">Murein DD-endopeptidase</fullName>
        <ecNumber evidence="4">3.4.24.-</ecNumber>
    </submittedName>
</protein>
<dbReference type="SUPFAM" id="SSF51261">
    <property type="entry name" value="Duplicated hybrid motif"/>
    <property type="match status" value="1"/>
</dbReference>
<keyword evidence="5" id="KW-1185">Reference proteome</keyword>
<dbReference type="CDD" id="cd12797">
    <property type="entry name" value="M23_peptidase"/>
    <property type="match status" value="1"/>
</dbReference>
<sequence>MAKVKYYYDPDTLSYRKIQTRKSEKYKKAFLFVTGGLLVAFLGFIGFSQILLTPKERAQKRELENLKLHYELLSKRMEESSEILSELQQRDNNIYRTYFEASPIPEEQRKAGFGGVNRYKHLDGFENTLMIKDVTKKLDVLSKQMVVQSKSLDEIVSLAKEKEKMLASIPAIQPVKNEDLKRMASGFGMRLHPILKSWRMHNGMDFTAPTGTPIFASGNGKVVKAHRSSTFGKVVYIDHGYGYKTIYAHMSKIVARKGKKVKRGDLIGYVGNTGRSAAPHLHYEVHKNGRPVNPIYYYYGDLTPEEFIAMQKASQQKGQSYD</sequence>
<organism evidence="4 5">
    <name type="scientific">Tenacibaculum vairaonense</name>
    <dbReference type="NCBI Taxonomy" id="3137860"/>
    <lineage>
        <taxon>Bacteria</taxon>
        <taxon>Pseudomonadati</taxon>
        <taxon>Bacteroidota</taxon>
        <taxon>Flavobacteriia</taxon>
        <taxon>Flavobacteriales</taxon>
        <taxon>Flavobacteriaceae</taxon>
        <taxon>Tenacibaculum</taxon>
    </lineage>
</organism>
<name>A0ABM9PGZ8_9FLAO</name>
<keyword evidence="4" id="KW-0378">Hydrolase</keyword>
<evidence type="ECO:0000313" key="5">
    <source>
        <dbReference type="Proteomes" id="UP001497602"/>
    </source>
</evidence>